<gene>
    <name evidence="12" type="ORF">EPUS_06183</name>
</gene>
<comment type="catalytic activity">
    <reaction evidence="1">
        <text>Hydrolysis of DNA containing ring-opened 7-methylguanine residues, releasing 2,6-diamino-4-hydroxy-5-(N-methyl)formamidopyrimidine.</text>
        <dbReference type="EC" id="3.2.2.23"/>
    </reaction>
</comment>
<dbReference type="InterPro" id="IPR010979">
    <property type="entry name" value="Ribosomal_uS13-like_H2TH"/>
</dbReference>
<keyword evidence="5" id="KW-0238">DNA-binding</keyword>
<name>U1GS07_ENDPU</name>
<evidence type="ECO:0000256" key="4">
    <source>
        <dbReference type="ARBA" id="ARBA00022801"/>
    </source>
</evidence>
<dbReference type="Gene3D" id="3.20.190.10">
    <property type="entry name" value="MutM-like, N-terminal"/>
    <property type="match status" value="1"/>
</dbReference>
<dbReference type="HOGENOM" id="CLU_038423_0_1_1"/>
<sequence>MPEIAEVARIVHYIRKHLVGKTLSKVIAADDANVYGKVGTSGAEFQKALAGKKIGGAGQQGKYFWFVMDKPPHPLMHFGMTGWLKIKSEDTYYYRKKEGEEEEEEEEEWPPRFWKFHLATKEEPQVEAAFVDSRRFARIRLLDCKADEIRSISPLKDNGPDPVVDKDLVTVDWLLDLCRRKKIPIKALLLDQANISGIGNWVGDEIMYHAKMHPEQYSNTLSEEQITQLHESIHYICGKAVDLLADSDRYPENWLFKHRWGKGKKDAPKSLPNGEKITFLTVGGRTSAVVPSVQKKTGPVAKEMSEAESGGEAQDKKPKSNGAKVGNKRKSKDEDQKDAVVDVETTGVNGVAKKTPPAKRQRKSKFKEELSEEDVPVADATVKGKKVKVEGRQEAMEPAGKEAKAGKAGKAKKIAAKASAIAPGGKRRSGRLSRG</sequence>
<keyword evidence="8" id="KW-0511">Multifunctional enzyme</keyword>
<dbReference type="FunFam" id="1.10.8.50:FF:000009">
    <property type="entry name" value="Formamidopyrimidine-DNA glycosylase"/>
    <property type="match status" value="1"/>
</dbReference>
<dbReference type="Proteomes" id="UP000019373">
    <property type="component" value="Unassembled WGS sequence"/>
</dbReference>
<evidence type="ECO:0000256" key="9">
    <source>
        <dbReference type="ARBA" id="ARBA00023295"/>
    </source>
</evidence>
<organism evidence="12 13">
    <name type="scientific">Endocarpon pusillum (strain Z07020 / HMAS-L-300199)</name>
    <name type="common">Lichen-forming fungus</name>
    <dbReference type="NCBI Taxonomy" id="1263415"/>
    <lineage>
        <taxon>Eukaryota</taxon>
        <taxon>Fungi</taxon>
        <taxon>Dikarya</taxon>
        <taxon>Ascomycota</taxon>
        <taxon>Pezizomycotina</taxon>
        <taxon>Eurotiomycetes</taxon>
        <taxon>Chaetothyriomycetidae</taxon>
        <taxon>Verrucariales</taxon>
        <taxon>Verrucariaceae</taxon>
        <taxon>Endocarpon</taxon>
    </lineage>
</organism>
<reference evidence="13" key="1">
    <citation type="journal article" date="2014" name="BMC Genomics">
        <title>Genome characteristics reveal the impact of lichenization on lichen-forming fungus Endocarpon pusillum Hedwig (Verrucariales, Ascomycota).</title>
        <authorList>
            <person name="Wang Y.-Y."/>
            <person name="Liu B."/>
            <person name="Zhang X.-Y."/>
            <person name="Zhou Q.-M."/>
            <person name="Zhang T."/>
            <person name="Li H."/>
            <person name="Yu Y.-F."/>
            <person name="Zhang X.-L."/>
            <person name="Hao X.-Y."/>
            <person name="Wang M."/>
            <person name="Wang L."/>
            <person name="Wei J.-C."/>
        </authorList>
    </citation>
    <scope>NUCLEOTIDE SEQUENCE [LARGE SCALE GENOMIC DNA]</scope>
    <source>
        <strain evidence="13">Z07020 / HMAS-L-300199</strain>
    </source>
</reference>
<dbReference type="GO" id="GO:0008534">
    <property type="term" value="F:oxidized purine nucleobase lesion DNA N-glycosylase activity"/>
    <property type="evidence" value="ECO:0007669"/>
    <property type="project" value="UniProtKB-EC"/>
</dbReference>
<keyword evidence="3" id="KW-0227">DNA damage</keyword>
<keyword evidence="4" id="KW-0378">Hydrolase</keyword>
<dbReference type="EMBL" id="KE720818">
    <property type="protein sequence ID" value="ERF75143.1"/>
    <property type="molecule type" value="Genomic_DNA"/>
</dbReference>
<dbReference type="RefSeq" id="XP_007787490.1">
    <property type="nucleotide sequence ID" value="XM_007789300.1"/>
</dbReference>
<dbReference type="eggNOG" id="ENOG502QVDB">
    <property type="taxonomic scope" value="Eukaryota"/>
</dbReference>
<dbReference type="PROSITE" id="PS51068">
    <property type="entry name" value="FPG_CAT"/>
    <property type="match status" value="1"/>
</dbReference>
<evidence type="ECO:0000259" key="11">
    <source>
        <dbReference type="PROSITE" id="PS51068"/>
    </source>
</evidence>
<evidence type="ECO:0000256" key="5">
    <source>
        <dbReference type="ARBA" id="ARBA00023125"/>
    </source>
</evidence>
<evidence type="ECO:0000256" key="10">
    <source>
        <dbReference type="SAM" id="MobiDB-lite"/>
    </source>
</evidence>
<dbReference type="SUPFAM" id="SSF81624">
    <property type="entry name" value="N-terminal domain of MutM-like DNA repair proteins"/>
    <property type="match status" value="1"/>
</dbReference>
<dbReference type="GO" id="GO:0016829">
    <property type="term" value="F:lyase activity"/>
    <property type="evidence" value="ECO:0007669"/>
    <property type="project" value="UniProtKB-KW"/>
</dbReference>
<dbReference type="GO" id="GO:0008270">
    <property type="term" value="F:zinc ion binding"/>
    <property type="evidence" value="ECO:0007669"/>
    <property type="project" value="InterPro"/>
</dbReference>
<keyword evidence="7" id="KW-0456">Lyase</keyword>
<dbReference type="PANTHER" id="PTHR22993:SF9">
    <property type="entry name" value="FORMAMIDOPYRIMIDINE-DNA GLYCOSYLASE"/>
    <property type="match status" value="1"/>
</dbReference>
<evidence type="ECO:0000256" key="7">
    <source>
        <dbReference type="ARBA" id="ARBA00023239"/>
    </source>
</evidence>
<dbReference type="SMART" id="SM00898">
    <property type="entry name" value="Fapy_DNA_glyco"/>
    <property type="match status" value="1"/>
</dbReference>
<proteinExistence type="inferred from homology"/>
<feature type="compositionally biased region" description="Basic residues" evidence="10">
    <location>
        <begin position="356"/>
        <end position="365"/>
    </location>
</feature>
<dbReference type="OrthoDB" id="444592at2759"/>
<evidence type="ECO:0000256" key="2">
    <source>
        <dbReference type="ARBA" id="ARBA00009409"/>
    </source>
</evidence>
<accession>U1GS07</accession>
<dbReference type="SUPFAM" id="SSF46946">
    <property type="entry name" value="S13-like H2TH domain"/>
    <property type="match status" value="1"/>
</dbReference>
<dbReference type="GO" id="GO:0003684">
    <property type="term" value="F:damaged DNA binding"/>
    <property type="evidence" value="ECO:0007669"/>
    <property type="project" value="InterPro"/>
</dbReference>
<evidence type="ECO:0000256" key="3">
    <source>
        <dbReference type="ARBA" id="ARBA00022763"/>
    </source>
</evidence>
<dbReference type="CDD" id="cd08972">
    <property type="entry name" value="PF_Nei_N"/>
    <property type="match status" value="1"/>
</dbReference>
<dbReference type="GeneID" id="19241127"/>
<dbReference type="InterPro" id="IPR015886">
    <property type="entry name" value="H2TH_FPG"/>
</dbReference>
<dbReference type="Pfam" id="PF01149">
    <property type="entry name" value="Fapy_DNA_glyco"/>
    <property type="match status" value="1"/>
</dbReference>
<dbReference type="PANTHER" id="PTHR22993">
    <property type="entry name" value="FORMAMIDOPYRIMIDINE-DNA GLYCOSYLASE"/>
    <property type="match status" value="1"/>
</dbReference>
<dbReference type="Gene3D" id="1.10.8.50">
    <property type="match status" value="1"/>
</dbReference>
<dbReference type="InterPro" id="IPR035937">
    <property type="entry name" value="FPG_N"/>
</dbReference>
<feature type="compositionally biased region" description="Basic and acidic residues" evidence="10">
    <location>
        <begin position="331"/>
        <end position="340"/>
    </location>
</feature>
<dbReference type="Pfam" id="PF06831">
    <property type="entry name" value="H2TH"/>
    <property type="match status" value="1"/>
</dbReference>
<keyword evidence="9" id="KW-0326">Glycosidase</keyword>
<dbReference type="GO" id="GO:0005634">
    <property type="term" value="C:nucleus"/>
    <property type="evidence" value="ECO:0007669"/>
    <property type="project" value="TreeGrafter"/>
</dbReference>
<evidence type="ECO:0000256" key="8">
    <source>
        <dbReference type="ARBA" id="ARBA00023268"/>
    </source>
</evidence>
<keyword evidence="6" id="KW-0234">DNA repair</keyword>
<feature type="compositionally biased region" description="Basic and acidic residues" evidence="10">
    <location>
        <begin position="387"/>
        <end position="405"/>
    </location>
</feature>
<feature type="domain" description="Formamidopyrimidine-DNA glycosylase catalytic" evidence="11">
    <location>
        <begin position="2"/>
        <end position="137"/>
    </location>
</feature>
<evidence type="ECO:0000256" key="1">
    <source>
        <dbReference type="ARBA" id="ARBA00001668"/>
    </source>
</evidence>
<feature type="compositionally biased region" description="Basic residues" evidence="10">
    <location>
        <begin position="425"/>
        <end position="435"/>
    </location>
</feature>
<evidence type="ECO:0000313" key="12">
    <source>
        <dbReference type="EMBL" id="ERF75143.1"/>
    </source>
</evidence>
<dbReference type="SMART" id="SM01232">
    <property type="entry name" value="H2TH"/>
    <property type="match status" value="1"/>
</dbReference>
<evidence type="ECO:0000313" key="13">
    <source>
        <dbReference type="Proteomes" id="UP000019373"/>
    </source>
</evidence>
<comment type="similarity">
    <text evidence="2">Belongs to the FPG family.</text>
</comment>
<evidence type="ECO:0000256" key="6">
    <source>
        <dbReference type="ARBA" id="ARBA00023204"/>
    </source>
</evidence>
<keyword evidence="13" id="KW-1185">Reference proteome</keyword>
<dbReference type="GO" id="GO:0003906">
    <property type="term" value="F:DNA-(apurinic or apyrimidinic site) endonuclease activity"/>
    <property type="evidence" value="ECO:0007669"/>
    <property type="project" value="InterPro"/>
</dbReference>
<feature type="region of interest" description="Disordered" evidence="10">
    <location>
        <begin position="290"/>
        <end position="435"/>
    </location>
</feature>
<protein>
    <recommendedName>
        <fullName evidence="11">Formamidopyrimidine-DNA glycosylase catalytic domain-containing protein</fullName>
    </recommendedName>
</protein>
<dbReference type="OMA" id="EKFPEHW"/>
<dbReference type="GO" id="GO:0006284">
    <property type="term" value="P:base-excision repair"/>
    <property type="evidence" value="ECO:0007669"/>
    <property type="project" value="InterPro"/>
</dbReference>
<dbReference type="InterPro" id="IPR012319">
    <property type="entry name" value="FPG_cat"/>
</dbReference>
<dbReference type="AlphaFoldDB" id="U1GS07"/>